<protein>
    <submittedName>
        <fullName evidence="1">Type II toxin-antitoxin system RelE/ParE family toxin</fullName>
    </submittedName>
</protein>
<dbReference type="InterPro" id="IPR007711">
    <property type="entry name" value="HigB-1"/>
</dbReference>
<keyword evidence="2" id="KW-1185">Reference proteome</keyword>
<sequence>MIKSYKDRQTEALGNGLVARKLPQDMQRVALRKLRQLMAARVLEDLRIPPGNRLEALSGDRDGQHSIRINDQWRICFCWLDGDAYDVEIVDYH</sequence>
<dbReference type="EMBL" id="JBHRXZ010000015">
    <property type="protein sequence ID" value="MFC3607202.1"/>
    <property type="molecule type" value="Genomic_DNA"/>
</dbReference>
<organism evidence="1 2">
    <name type="scientific">Stutzerimonas tarimensis</name>
    <dbReference type="NCBI Taxonomy" id="1507735"/>
    <lineage>
        <taxon>Bacteria</taxon>
        <taxon>Pseudomonadati</taxon>
        <taxon>Pseudomonadota</taxon>
        <taxon>Gammaproteobacteria</taxon>
        <taxon>Pseudomonadales</taxon>
        <taxon>Pseudomonadaceae</taxon>
        <taxon>Stutzerimonas</taxon>
    </lineage>
</organism>
<dbReference type="SUPFAM" id="SSF143011">
    <property type="entry name" value="RelE-like"/>
    <property type="match status" value="1"/>
</dbReference>
<dbReference type="InterPro" id="IPR035093">
    <property type="entry name" value="RelE/ParE_toxin_dom_sf"/>
</dbReference>
<dbReference type="Pfam" id="PF05015">
    <property type="entry name" value="HigB-like_toxin"/>
    <property type="match status" value="1"/>
</dbReference>
<dbReference type="Proteomes" id="UP001595630">
    <property type="component" value="Unassembled WGS sequence"/>
</dbReference>
<dbReference type="RefSeq" id="WP_386361955.1">
    <property type="nucleotide sequence ID" value="NZ_JBHRXZ010000015.1"/>
</dbReference>
<accession>A0ABV7T3Q4</accession>
<dbReference type="PANTHER" id="PTHR40266:SF2">
    <property type="entry name" value="TOXIN HIGB-1"/>
    <property type="match status" value="1"/>
</dbReference>
<dbReference type="Gene3D" id="3.30.2310.20">
    <property type="entry name" value="RelE-like"/>
    <property type="match status" value="1"/>
</dbReference>
<comment type="caution">
    <text evidence="1">The sequence shown here is derived from an EMBL/GenBank/DDBJ whole genome shotgun (WGS) entry which is preliminary data.</text>
</comment>
<dbReference type="PANTHER" id="PTHR40266">
    <property type="entry name" value="TOXIN HIGB-1"/>
    <property type="match status" value="1"/>
</dbReference>
<gene>
    <name evidence="1" type="ORF">ACFOMF_05345</name>
</gene>
<evidence type="ECO:0000313" key="1">
    <source>
        <dbReference type="EMBL" id="MFC3607202.1"/>
    </source>
</evidence>
<evidence type="ECO:0000313" key="2">
    <source>
        <dbReference type="Proteomes" id="UP001595630"/>
    </source>
</evidence>
<name>A0ABV7T3Q4_9GAMM</name>
<proteinExistence type="predicted"/>
<reference evidence="2" key="1">
    <citation type="journal article" date="2019" name="Int. J. Syst. Evol. Microbiol.">
        <title>The Global Catalogue of Microorganisms (GCM) 10K type strain sequencing project: providing services to taxonomists for standard genome sequencing and annotation.</title>
        <authorList>
            <consortium name="The Broad Institute Genomics Platform"/>
            <consortium name="The Broad Institute Genome Sequencing Center for Infectious Disease"/>
            <person name="Wu L."/>
            <person name="Ma J."/>
        </authorList>
    </citation>
    <scope>NUCLEOTIDE SEQUENCE [LARGE SCALE GENOMIC DNA]</scope>
    <source>
        <strain evidence="2">KCTC 42447</strain>
    </source>
</reference>